<dbReference type="FunFam" id="3.30.160.60:FF:001485">
    <property type="entry name" value="Krueppel-related zinc finger protein"/>
    <property type="match status" value="1"/>
</dbReference>
<keyword evidence="8" id="KW-0804">Transcription</keyword>
<feature type="region of interest" description="Disordered" evidence="11">
    <location>
        <begin position="1"/>
        <end position="23"/>
    </location>
</feature>
<feature type="region of interest" description="Disordered" evidence="11">
    <location>
        <begin position="189"/>
        <end position="237"/>
    </location>
</feature>
<feature type="compositionally biased region" description="Gly residues" evidence="11">
    <location>
        <begin position="106"/>
        <end position="118"/>
    </location>
</feature>
<keyword evidence="14" id="KW-1185">Reference proteome</keyword>
<dbReference type="SMART" id="SM00355">
    <property type="entry name" value="ZnF_C2H2"/>
    <property type="match status" value="3"/>
</dbReference>
<dbReference type="OMA" id="MYPYTHA"/>
<evidence type="ECO:0000256" key="4">
    <source>
        <dbReference type="ARBA" id="ARBA00022771"/>
    </source>
</evidence>
<feature type="region of interest" description="Disordered" evidence="11">
    <location>
        <begin position="52"/>
        <end position="169"/>
    </location>
</feature>
<dbReference type="PANTHER" id="PTHR23235">
    <property type="entry name" value="KRUEPPEL-LIKE TRANSCRIPTION FACTOR"/>
    <property type="match status" value="1"/>
</dbReference>
<dbReference type="Gene3D" id="3.30.160.60">
    <property type="entry name" value="Classic Zinc Finger"/>
    <property type="match status" value="3"/>
</dbReference>
<evidence type="ECO:0000256" key="5">
    <source>
        <dbReference type="ARBA" id="ARBA00022833"/>
    </source>
</evidence>
<evidence type="ECO:0000256" key="1">
    <source>
        <dbReference type="ARBA" id="ARBA00004123"/>
    </source>
</evidence>
<dbReference type="GeneTree" id="ENSGT01150000286953"/>
<feature type="domain" description="C2H2-type" evidence="12">
    <location>
        <begin position="301"/>
        <end position="328"/>
    </location>
</feature>
<keyword evidence="7" id="KW-0238">DNA-binding</keyword>
<dbReference type="SUPFAM" id="SSF57667">
    <property type="entry name" value="beta-beta-alpha zinc fingers"/>
    <property type="match status" value="2"/>
</dbReference>
<comment type="subcellular location">
    <subcellularLocation>
        <location evidence="1">Nucleus</location>
    </subcellularLocation>
</comment>
<protein>
    <recommendedName>
        <fullName evidence="12">C2H2-type domain-containing protein</fullName>
    </recommendedName>
</protein>
<name>A0A8C5FDT9_GADMO</name>
<reference evidence="13" key="1">
    <citation type="submission" date="2025-08" db="UniProtKB">
        <authorList>
            <consortium name="Ensembl"/>
        </authorList>
    </citation>
    <scope>IDENTIFICATION</scope>
</reference>
<sequence>MYPYTHAHTSLSEDQETEGGGRTLLREWDGGRRNRFFASGIIKRRRTLYAHASAPGLGTPGTPKWIPPGRRGQPDPRPDPLLPGPGLLLGELPGPPSVPWRQRGQPGDGGRRWGLGRGRPGELGDEVSGLEVGGAGGRSPFPSKRRWRPGSRGSLGRGSVERREEGRGRWTLQEPMGALCLGRLTWRAEEDQSSPRGTSKHSWDAPPSLANRASNSRQHLLPSSSSSSFPSRAPLPLGPGGEPLFRCDVCGKSFTKFPSLRRHERVHTGEKPFSCRHCAKRFSHSHQLKNHERTHTGEKPFRCDVCGRCFAQSNHMKRHLRTHAAPNGIQTADPLGR</sequence>
<dbReference type="Proteomes" id="UP000694546">
    <property type="component" value="Chromosome 3"/>
</dbReference>
<dbReference type="GO" id="GO:0006357">
    <property type="term" value="P:regulation of transcription by RNA polymerase II"/>
    <property type="evidence" value="ECO:0007669"/>
    <property type="project" value="UniProtKB-ARBA"/>
</dbReference>
<evidence type="ECO:0000256" key="9">
    <source>
        <dbReference type="ARBA" id="ARBA00023242"/>
    </source>
</evidence>
<keyword evidence="3" id="KW-0677">Repeat</keyword>
<reference evidence="13" key="2">
    <citation type="submission" date="2025-09" db="UniProtKB">
        <authorList>
            <consortium name="Ensembl"/>
        </authorList>
    </citation>
    <scope>IDENTIFICATION</scope>
</reference>
<evidence type="ECO:0000256" key="3">
    <source>
        <dbReference type="ARBA" id="ARBA00022737"/>
    </source>
</evidence>
<feature type="compositionally biased region" description="Low complexity" evidence="11">
    <location>
        <begin position="220"/>
        <end position="235"/>
    </location>
</feature>
<dbReference type="GO" id="GO:0008270">
    <property type="term" value="F:zinc ion binding"/>
    <property type="evidence" value="ECO:0007669"/>
    <property type="project" value="UniProtKB-KW"/>
</dbReference>
<dbReference type="Ensembl" id="ENSGMOT00000039399.1">
    <property type="protein sequence ID" value="ENSGMOP00000029396.1"/>
    <property type="gene ID" value="ENSGMOG00000029305.1"/>
</dbReference>
<evidence type="ECO:0000313" key="14">
    <source>
        <dbReference type="Proteomes" id="UP000694546"/>
    </source>
</evidence>
<evidence type="ECO:0000256" key="6">
    <source>
        <dbReference type="ARBA" id="ARBA00023015"/>
    </source>
</evidence>
<keyword evidence="6" id="KW-0805">Transcription regulation</keyword>
<evidence type="ECO:0000256" key="8">
    <source>
        <dbReference type="ARBA" id="ARBA00023163"/>
    </source>
</evidence>
<evidence type="ECO:0000256" key="7">
    <source>
        <dbReference type="ARBA" id="ARBA00023125"/>
    </source>
</evidence>
<dbReference type="PROSITE" id="PS50157">
    <property type="entry name" value="ZINC_FINGER_C2H2_2"/>
    <property type="match status" value="3"/>
</dbReference>
<evidence type="ECO:0000313" key="13">
    <source>
        <dbReference type="Ensembl" id="ENSGMOP00000029396.1"/>
    </source>
</evidence>
<dbReference type="AlphaFoldDB" id="A0A8C5FDT9"/>
<accession>A0A8C5FDT9</accession>
<dbReference type="GO" id="GO:0003677">
    <property type="term" value="F:DNA binding"/>
    <property type="evidence" value="ECO:0007669"/>
    <property type="project" value="UniProtKB-KW"/>
</dbReference>
<evidence type="ECO:0000256" key="2">
    <source>
        <dbReference type="ARBA" id="ARBA00022723"/>
    </source>
</evidence>
<keyword evidence="4 10" id="KW-0863">Zinc-finger</keyword>
<dbReference type="GO" id="GO:0005634">
    <property type="term" value="C:nucleus"/>
    <property type="evidence" value="ECO:0007669"/>
    <property type="project" value="UniProtKB-SubCell"/>
</dbReference>
<feature type="compositionally biased region" description="Basic and acidic residues" evidence="11">
    <location>
        <begin position="159"/>
        <end position="168"/>
    </location>
</feature>
<proteinExistence type="predicted"/>
<organism evidence="13 14">
    <name type="scientific">Gadus morhua</name>
    <name type="common">Atlantic cod</name>
    <dbReference type="NCBI Taxonomy" id="8049"/>
    <lineage>
        <taxon>Eukaryota</taxon>
        <taxon>Metazoa</taxon>
        <taxon>Chordata</taxon>
        <taxon>Craniata</taxon>
        <taxon>Vertebrata</taxon>
        <taxon>Euteleostomi</taxon>
        <taxon>Actinopterygii</taxon>
        <taxon>Neopterygii</taxon>
        <taxon>Teleostei</taxon>
        <taxon>Neoteleostei</taxon>
        <taxon>Acanthomorphata</taxon>
        <taxon>Zeiogadaria</taxon>
        <taxon>Gadariae</taxon>
        <taxon>Gadiformes</taxon>
        <taxon>Gadoidei</taxon>
        <taxon>Gadidae</taxon>
        <taxon>Gadus</taxon>
    </lineage>
</organism>
<dbReference type="InterPro" id="IPR036236">
    <property type="entry name" value="Znf_C2H2_sf"/>
</dbReference>
<evidence type="ECO:0000256" key="10">
    <source>
        <dbReference type="PROSITE-ProRule" id="PRU00042"/>
    </source>
</evidence>
<evidence type="ECO:0000259" key="12">
    <source>
        <dbReference type="PROSITE" id="PS50157"/>
    </source>
</evidence>
<feature type="domain" description="C2H2-type" evidence="12">
    <location>
        <begin position="245"/>
        <end position="272"/>
    </location>
</feature>
<feature type="domain" description="C2H2-type" evidence="12">
    <location>
        <begin position="273"/>
        <end position="300"/>
    </location>
</feature>
<keyword evidence="2" id="KW-0479">Metal-binding</keyword>
<dbReference type="Pfam" id="PF00096">
    <property type="entry name" value="zf-C2H2"/>
    <property type="match status" value="2"/>
</dbReference>
<keyword evidence="5" id="KW-0862">Zinc</keyword>
<dbReference type="FunFam" id="3.30.160.60:FF:001289">
    <property type="entry name" value="Zinc finger protein 574"/>
    <property type="match status" value="1"/>
</dbReference>
<dbReference type="InterPro" id="IPR013087">
    <property type="entry name" value="Znf_C2H2_type"/>
</dbReference>
<keyword evidence="9" id="KW-0539">Nucleus</keyword>
<dbReference type="PROSITE" id="PS00028">
    <property type="entry name" value="ZINC_FINGER_C2H2_1"/>
    <property type="match status" value="3"/>
</dbReference>
<dbReference type="FunFam" id="3.30.160.60:FF:000446">
    <property type="entry name" value="Zinc finger protein"/>
    <property type="match status" value="1"/>
</dbReference>
<evidence type="ECO:0000256" key="11">
    <source>
        <dbReference type="SAM" id="MobiDB-lite"/>
    </source>
</evidence>